<keyword evidence="1" id="KW-0732">Signal</keyword>
<evidence type="ECO:0000313" key="4">
    <source>
        <dbReference type="Proteomes" id="UP001519654"/>
    </source>
</evidence>
<dbReference type="Pfam" id="PF01471">
    <property type="entry name" value="PG_binding_1"/>
    <property type="match status" value="1"/>
</dbReference>
<protein>
    <submittedName>
        <fullName evidence="3">Peptidoglycan-binding protein</fullName>
    </submittedName>
</protein>
<evidence type="ECO:0000259" key="2">
    <source>
        <dbReference type="Pfam" id="PF01471"/>
    </source>
</evidence>
<gene>
    <name evidence="3" type="ORF">KOI35_28210</name>
</gene>
<name>A0ABS5YVB4_9ACTN</name>
<comment type="caution">
    <text evidence="3">The sequence shown here is derived from an EMBL/GenBank/DDBJ whole genome shotgun (WGS) entry which is preliminary data.</text>
</comment>
<evidence type="ECO:0000313" key="3">
    <source>
        <dbReference type="EMBL" id="MBU2667402.1"/>
    </source>
</evidence>
<feature type="signal peptide" evidence="1">
    <location>
        <begin position="1"/>
        <end position="23"/>
    </location>
</feature>
<feature type="chain" id="PRO_5045324431" evidence="1">
    <location>
        <begin position="24"/>
        <end position="341"/>
    </location>
</feature>
<dbReference type="InterPro" id="IPR036365">
    <property type="entry name" value="PGBD-like_sf"/>
</dbReference>
<organism evidence="3 4">
    <name type="scientific">Paractinoplanes bogorensis</name>
    <dbReference type="NCBI Taxonomy" id="1610840"/>
    <lineage>
        <taxon>Bacteria</taxon>
        <taxon>Bacillati</taxon>
        <taxon>Actinomycetota</taxon>
        <taxon>Actinomycetes</taxon>
        <taxon>Micromonosporales</taxon>
        <taxon>Micromonosporaceae</taxon>
        <taxon>Paractinoplanes</taxon>
    </lineage>
</organism>
<sequence length="341" mass="36004">MRKRWLITGLVVAGLAAGATVVATRHQRPEPAPEPTEKPATAQIERRTLSTVEKLTGTLGFGSARPLAGHSEAIVTWLPPVGTTIRRGDQVFRADDKPVTLFYGGLPLYRPIATPGMTGRDVRIVVDNLRALGYSTGPQKRREIGELTPKLVEAIKRWQKDVELPVTGTIAVGDLEVQSAAVRVASISVQPGSPANAELMTITSTRKVITVGMESASVKRGDRVTVGLPDERTAKARVVSVGRVLESADQSPPKLTVTITVDDPAMVSKLDAADLEVSFPGRTRKGVLAVPIEALVALTEGGYAVQGPEGLIAVKTGMFADGWVEITGDGLAEGADVVVAS</sequence>
<dbReference type="InterPro" id="IPR002477">
    <property type="entry name" value="Peptidoglycan-bd-like"/>
</dbReference>
<proteinExistence type="predicted"/>
<dbReference type="Gene3D" id="1.10.101.10">
    <property type="entry name" value="PGBD-like superfamily/PGBD"/>
    <property type="match status" value="1"/>
</dbReference>
<dbReference type="SUPFAM" id="SSF47090">
    <property type="entry name" value="PGBD-like"/>
    <property type="match status" value="1"/>
</dbReference>
<feature type="domain" description="Peptidoglycan binding-like" evidence="2">
    <location>
        <begin position="119"/>
        <end position="168"/>
    </location>
</feature>
<dbReference type="RefSeq" id="WP_215791669.1">
    <property type="nucleotide sequence ID" value="NZ_JAHKKG010000009.1"/>
</dbReference>
<dbReference type="InterPro" id="IPR036366">
    <property type="entry name" value="PGBDSf"/>
</dbReference>
<evidence type="ECO:0000256" key="1">
    <source>
        <dbReference type="SAM" id="SignalP"/>
    </source>
</evidence>
<keyword evidence="4" id="KW-1185">Reference proteome</keyword>
<dbReference type="EMBL" id="JAHKKG010000009">
    <property type="protein sequence ID" value="MBU2667402.1"/>
    <property type="molecule type" value="Genomic_DNA"/>
</dbReference>
<reference evidence="3 4" key="1">
    <citation type="submission" date="2021-06" db="EMBL/GenBank/DDBJ databases">
        <title>Actinoplanes lichenicola sp. nov., and Actinoplanes ovalisporus sp. nov., isolated from lichen in Thailand.</title>
        <authorList>
            <person name="Saeng-In P."/>
            <person name="Kanchanasin P."/>
            <person name="Yuki M."/>
            <person name="Kudo T."/>
            <person name="Ohkuma M."/>
            <person name="Phongsopitanun W."/>
            <person name="Tanasupawat S."/>
        </authorList>
    </citation>
    <scope>NUCLEOTIDE SEQUENCE [LARGE SCALE GENOMIC DNA]</scope>
    <source>
        <strain evidence="3 4">NBRC 110975</strain>
    </source>
</reference>
<dbReference type="Proteomes" id="UP001519654">
    <property type="component" value="Unassembled WGS sequence"/>
</dbReference>
<accession>A0ABS5YVB4</accession>